<dbReference type="AlphaFoldDB" id="A0A7G9W4M2"/>
<keyword evidence="8" id="KW-1185">Reference proteome</keyword>
<evidence type="ECO:0000256" key="5">
    <source>
        <dbReference type="ARBA" id="ARBA00023014"/>
    </source>
</evidence>
<dbReference type="PROSITE" id="PS51379">
    <property type="entry name" value="4FE4S_FER_2"/>
    <property type="match status" value="2"/>
</dbReference>
<dbReference type="PROSITE" id="PS51257">
    <property type="entry name" value="PROKAR_LIPOPROTEIN"/>
    <property type="match status" value="1"/>
</dbReference>
<dbReference type="SUPFAM" id="SSF54862">
    <property type="entry name" value="4Fe-4S ferredoxins"/>
    <property type="match status" value="1"/>
</dbReference>
<reference evidence="7 8" key="1">
    <citation type="submission" date="2020-07" db="EMBL/GenBank/DDBJ databases">
        <title>Alkalicella. sp. LB2 genome.</title>
        <authorList>
            <person name="Postec A."/>
            <person name="Quemeneur M."/>
        </authorList>
    </citation>
    <scope>NUCLEOTIDE SEQUENCE [LARGE SCALE GENOMIC DNA]</scope>
    <source>
        <strain evidence="7 8">LB2</strain>
    </source>
</reference>
<accession>A0A7G9W4M2</accession>
<keyword evidence="3" id="KW-0479">Metal-binding</keyword>
<dbReference type="Gene3D" id="3.40.50.11540">
    <property type="entry name" value="NADH-ubiquinone oxidoreductase 51kDa subunit"/>
    <property type="match status" value="1"/>
</dbReference>
<evidence type="ECO:0000256" key="3">
    <source>
        <dbReference type="ARBA" id="ARBA00022723"/>
    </source>
</evidence>
<dbReference type="CDD" id="cd02980">
    <property type="entry name" value="TRX_Fd_family"/>
    <property type="match status" value="1"/>
</dbReference>
<protein>
    <submittedName>
        <fullName evidence="7">NADH-quinone oxidoreductase subunit NuoF</fullName>
    </submittedName>
</protein>
<dbReference type="InterPro" id="IPR019575">
    <property type="entry name" value="Nuop51_4Fe4S-bd"/>
</dbReference>
<dbReference type="InterPro" id="IPR037225">
    <property type="entry name" value="Nuo51_FMN-bd_sf"/>
</dbReference>
<dbReference type="GO" id="GO:0008137">
    <property type="term" value="F:NADH dehydrogenase (ubiquinone) activity"/>
    <property type="evidence" value="ECO:0007669"/>
    <property type="project" value="InterPro"/>
</dbReference>
<dbReference type="Gene3D" id="1.20.1440.230">
    <property type="entry name" value="NADH-ubiquinone oxidoreductase 51kDa subunit, iron-sulphur binding domain"/>
    <property type="match status" value="1"/>
</dbReference>
<sequence length="597" mass="65021">MSIYRGHILVCSGTGCVSSGTNKVVDGFKSNLDSNNLENEFLVVETGCHGFCEMGPVAIVYPEGTFYTRVTPEDTEKIVNEHLLKGRIVKELLYSPPQSETKIPSYKEIDFYKKQLRIALRNCGYINPEDIHEYIGKGGYEALGKVLNDMTPQQAVEEMKKSGLRGRGGGGFPTGLKWEFASKSESDKKYIICNADEGDPGAFMDRSILEGDPHSLIEGMIIAGYAIGADEGYVYVRAEYPLAIRRLRTAINQAEEFGLLGDDLLGSGFSFKLQIKEGAGAFVCGEETALMASIEGKRGMPRPRPPFPAVRGLWDKPSNINNVETFANVPVIYEKGADWFASIGTEKSKGTKVFALTGKINNTGLAEVPMGISLREIIYDIGGGVTDNKKFKAVQIGGPSGGCIPEELLDLPVDYDSLIDAGAMMGSGGLVVMDESTCMVDLAKFFLNFTQSESCGKCTPCREGTKRMLEILERITEGEGKEGDIELLEEVGESIKLTSLCGLGQTAPNPILSTLQYFRHEYEAHIKDKRCPAGACSSLTTYKIKPELCKACTLCKKVCPVSAITGEVKKLHEIDPEVCIKCGACVEKCKFNAIYKG</sequence>
<dbReference type="FunFam" id="3.40.50.11540:FF:000001">
    <property type="entry name" value="NADH dehydrogenase [ubiquinone] flavoprotein 1, mitochondrial"/>
    <property type="match status" value="1"/>
</dbReference>
<keyword evidence="4" id="KW-0408">Iron</keyword>
<evidence type="ECO:0000256" key="4">
    <source>
        <dbReference type="ARBA" id="ARBA00023004"/>
    </source>
</evidence>
<feature type="domain" description="4Fe-4S ferredoxin-type" evidence="6">
    <location>
        <begin position="540"/>
        <end position="569"/>
    </location>
</feature>
<dbReference type="Pfam" id="PF10589">
    <property type="entry name" value="NADH_4Fe-4S"/>
    <property type="match status" value="1"/>
</dbReference>
<dbReference type="Gene3D" id="3.40.30.10">
    <property type="entry name" value="Glutaredoxin"/>
    <property type="match status" value="1"/>
</dbReference>
<dbReference type="GO" id="GO:0046872">
    <property type="term" value="F:metal ion binding"/>
    <property type="evidence" value="ECO:0007669"/>
    <property type="project" value="UniProtKB-KW"/>
</dbReference>
<dbReference type="FunFam" id="1.20.1440.230:FF:000001">
    <property type="entry name" value="Mitochondrial NADH dehydrogenase flavoprotein 1"/>
    <property type="match status" value="1"/>
</dbReference>
<dbReference type="GO" id="GO:0051539">
    <property type="term" value="F:4 iron, 4 sulfur cluster binding"/>
    <property type="evidence" value="ECO:0007669"/>
    <property type="project" value="UniProtKB-KW"/>
</dbReference>
<dbReference type="SUPFAM" id="SSF142984">
    <property type="entry name" value="Nqo1 middle domain-like"/>
    <property type="match status" value="1"/>
</dbReference>
<dbReference type="PROSITE" id="PS00645">
    <property type="entry name" value="COMPLEX1_51K_2"/>
    <property type="match status" value="1"/>
</dbReference>
<dbReference type="NCBIfam" id="NF010120">
    <property type="entry name" value="PRK13596.1"/>
    <property type="match status" value="1"/>
</dbReference>
<dbReference type="SMART" id="SM00928">
    <property type="entry name" value="NADH_4Fe-4S"/>
    <property type="match status" value="1"/>
</dbReference>
<dbReference type="Proteomes" id="UP000516160">
    <property type="component" value="Chromosome"/>
</dbReference>
<gene>
    <name evidence="7" type="primary">nuoF</name>
    <name evidence="7" type="ORF">HYG86_02045</name>
</gene>
<dbReference type="Pfam" id="PF00037">
    <property type="entry name" value="Fer4"/>
    <property type="match status" value="2"/>
</dbReference>
<dbReference type="EMBL" id="CP058559">
    <property type="protein sequence ID" value="QNO13634.1"/>
    <property type="molecule type" value="Genomic_DNA"/>
</dbReference>
<dbReference type="Pfam" id="PF01257">
    <property type="entry name" value="2Fe-2S_thioredx"/>
    <property type="match status" value="1"/>
</dbReference>
<dbReference type="InterPro" id="IPR017896">
    <property type="entry name" value="4Fe4S_Fe-S-bd"/>
</dbReference>
<dbReference type="Pfam" id="PF01512">
    <property type="entry name" value="Complex1_51K"/>
    <property type="match status" value="1"/>
</dbReference>
<evidence type="ECO:0000256" key="2">
    <source>
        <dbReference type="ARBA" id="ARBA00022485"/>
    </source>
</evidence>
<dbReference type="KEGG" id="acae:HYG86_02045"/>
<evidence type="ECO:0000256" key="1">
    <source>
        <dbReference type="ARBA" id="ARBA00007523"/>
    </source>
</evidence>
<dbReference type="RefSeq" id="WP_213167302.1">
    <property type="nucleotide sequence ID" value="NZ_CP058559.1"/>
</dbReference>
<dbReference type="Gene3D" id="3.10.20.600">
    <property type="match status" value="1"/>
</dbReference>
<keyword evidence="2" id="KW-0004">4Fe-4S</keyword>
<evidence type="ECO:0000259" key="6">
    <source>
        <dbReference type="PROSITE" id="PS51379"/>
    </source>
</evidence>
<comment type="similarity">
    <text evidence="1">Belongs to the complex I 51 kDa subunit family.</text>
</comment>
<dbReference type="InterPro" id="IPR036249">
    <property type="entry name" value="Thioredoxin-like_sf"/>
</dbReference>
<evidence type="ECO:0000313" key="8">
    <source>
        <dbReference type="Proteomes" id="UP000516160"/>
    </source>
</evidence>
<dbReference type="InterPro" id="IPR001949">
    <property type="entry name" value="NADH-UbQ_OxRdtase_51kDa_CS"/>
</dbReference>
<dbReference type="Gene3D" id="6.10.250.1450">
    <property type="match status" value="1"/>
</dbReference>
<name>A0A7G9W4M2_ALKCA</name>
<proteinExistence type="inferred from homology"/>
<dbReference type="PANTHER" id="PTHR43578">
    <property type="entry name" value="NADH-QUINONE OXIDOREDUCTASE SUBUNIT F"/>
    <property type="match status" value="1"/>
</dbReference>
<dbReference type="SUPFAM" id="SSF52833">
    <property type="entry name" value="Thioredoxin-like"/>
    <property type="match status" value="1"/>
</dbReference>
<dbReference type="GO" id="GO:0010181">
    <property type="term" value="F:FMN binding"/>
    <property type="evidence" value="ECO:0007669"/>
    <property type="project" value="InterPro"/>
</dbReference>
<evidence type="ECO:0000313" key="7">
    <source>
        <dbReference type="EMBL" id="QNO13634.1"/>
    </source>
</evidence>
<feature type="domain" description="4Fe-4S ferredoxin-type" evidence="6">
    <location>
        <begin position="570"/>
        <end position="597"/>
    </location>
</feature>
<dbReference type="SUPFAM" id="SSF140490">
    <property type="entry name" value="Nqo1C-terminal domain-like"/>
    <property type="match status" value="1"/>
</dbReference>
<organism evidence="7 8">
    <name type="scientific">Alkalicella caledoniensis</name>
    <dbReference type="NCBI Taxonomy" id="2731377"/>
    <lineage>
        <taxon>Bacteria</taxon>
        <taxon>Bacillati</taxon>
        <taxon>Bacillota</taxon>
        <taxon>Clostridia</taxon>
        <taxon>Eubacteriales</taxon>
        <taxon>Proteinivoracaceae</taxon>
        <taxon>Alkalicella</taxon>
    </lineage>
</organism>
<dbReference type="PANTHER" id="PTHR43578:SF3">
    <property type="entry name" value="NADH-QUINONE OXIDOREDUCTASE SUBUNIT F"/>
    <property type="match status" value="1"/>
</dbReference>
<dbReference type="InterPro" id="IPR037207">
    <property type="entry name" value="Nuop51_4Fe4S-bd_sf"/>
</dbReference>
<keyword evidence="5" id="KW-0411">Iron-sulfur</keyword>
<dbReference type="InterPro" id="IPR011538">
    <property type="entry name" value="Nuo51_FMN-bd"/>
</dbReference>
<dbReference type="SUPFAM" id="SSF142019">
    <property type="entry name" value="Nqo1 FMN-binding domain-like"/>
    <property type="match status" value="1"/>
</dbReference>
<dbReference type="Gene3D" id="3.30.70.20">
    <property type="match status" value="2"/>
</dbReference>